<sequence length="369" mass="42401">MARSRSNTQRHPRPAGLKVWPSAAKAGCAPGTLVYVGENEASETLATLIEYGEGENDYRETTFASLEKGRTFEPLYQTQWLNLHGLGNVDLLQLVGERFHLHPLVLEDILNTGQRPKVDVYPRYLFITTRLVHVSPEGEIGSEQICIILGAHYVLTIQEKPTGTFNSIRDSLKSTQAQIRKLGADYLVYALLDKLVDRYFSVLEVLGECIETLEEEISTGPKPEHLHRIQNLRRTLHYLKRGLWPLREVINTLQRDEADRFHPETQLYLRDVYDHTIQLIESVETLRDLVSGLQDTYLSLQTHHTNMQMRMLTAITTVFMPLTLIAGIYGMNFKFIPELEWHWGFYAVLGAMLVIGSSLGLYFRRRKWF</sequence>
<dbReference type="SUPFAM" id="SSF144083">
    <property type="entry name" value="Magnesium transport protein CorA, transmembrane region"/>
    <property type="match status" value="1"/>
</dbReference>
<dbReference type="GO" id="GO:0000287">
    <property type="term" value="F:magnesium ion binding"/>
    <property type="evidence" value="ECO:0007669"/>
    <property type="project" value="TreeGrafter"/>
</dbReference>
<proteinExistence type="inferred from homology"/>
<keyword evidence="4 8" id="KW-1003">Cell membrane</keyword>
<dbReference type="GO" id="GO:0005886">
    <property type="term" value="C:plasma membrane"/>
    <property type="evidence" value="ECO:0007669"/>
    <property type="project" value="UniProtKB-SubCell"/>
</dbReference>
<dbReference type="FunFam" id="1.20.58.340:FF:000012">
    <property type="entry name" value="Magnesium transport protein CorA"/>
    <property type="match status" value="1"/>
</dbReference>
<dbReference type="Gene3D" id="1.20.58.340">
    <property type="entry name" value="Magnesium transport protein CorA, transmembrane region"/>
    <property type="match status" value="2"/>
</dbReference>
<protein>
    <recommendedName>
        <fullName evidence="8">Magnesium transport protein CorA</fullName>
    </recommendedName>
</protein>
<evidence type="ECO:0000256" key="2">
    <source>
        <dbReference type="ARBA" id="ARBA00009765"/>
    </source>
</evidence>
<comment type="subcellular location">
    <subcellularLocation>
        <location evidence="1">Cell membrane</location>
        <topology evidence="1">Multi-pass membrane protein</topology>
    </subcellularLocation>
    <subcellularLocation>
        <location evidence="8">Membrane</location>
        <topology evidence="8">Multi-pass membrane protein</topology>
    </subcellularLocation>
</comment>
<evidence type="ECO:0000256" key="3">
    <source>
        <dbReference type="ARBA" id="ARBA00022448"/>
    </source>
</evidence>
<evidence type="ECO:0000256" key="6">
    <source>
        <dbReference type="ARBA" id="ARBA00022989"/>
    </source>
</evidence>
<comment type="similarity">
    <text evidence="2 8">Belongs to the CorA metal ion transporter (MIT) (TC 1.A.35) family.</text>
</comment>
<dbReference type="PANTHER" id="PTHR46494">
    <property type="entry name" value="CORA FAMILY METAL ION TRANSPORTER (EUROFUNG)"/>
    <property type="match status" value="1"/>
</dbReference>
<name>A0A1I4YPL4_9NEIS</name>
<dbReference type="Proteomes" id="UP000242869">
    <property type="component" value="Unassembled WGS sequence"/>
</dbReference>
<feature type="transmembrane region" description="Helical" evidence="8">
    <location>
        <begin position="343"/>
        <end position="363"/>
    </location>
</feature>
<keyword evidence="8" id="KW-0460">Magnesium</keyword>
<dbReference type="SUPFAM" id="SSF143865">
    <property type="entry name" value="CorA soluble domain-like"/>
    <property type="match status" value="1"/>
</dbReference>
<dbReference type="PANTHER" id="PTHR46494:SF1">
    <property type="entry name" value="CORA FAMILY METAL ION TRANSPORTER (EUROFUNG)"/>
    <property type="match status" value="1"/>
</dbReference>
<dbReference type="GO" id="GO:0015095">
    <property type="term" value="F:magnesium ion transmembrane transporter activity"/>
    <property type="evidence" value="ECO:0007669"/>
    <property type="project" value="UniProtKB-UniRule"/>
</dbReference>
<accession>A0A1I4YPL4</accession>
<keyword evidence="5 8" id="KW-0812">Transmembrane</keyword>
<dbReference type="InterPro" id="IPR045863">
    <property type="entry name" value="CorA_TM1_TM2"/>
</dbReference>
<keyword evidence="7 8" id="KW-0472">Membrane</keyword>
<dbReference type="Pfam" id="PF01544">
    <property type="entry name" value="CorA"/>
    <property type="match status" value="1"/>
</dbReference>
<evidence type="ECO:0000313" key="9">
    <source>
        <dbReference type="EMBL" id="SFN39917.1"/>
    </source>
</evidence>
<evidence type="ECO:0000313" key="10">
    <source>
        <dbReference type="Proteomes" id="UP000242869"/>
    </source>
</evidence>
<dbReference type="InterPro" id="IPR004488">
    <property type="entry name" value="Mg/Co-transport_prot_CorA"/>
</dbReference>
<gene>
    <name evidence="8" type="primary">corA</name>
    <name evidence="9" type="ORF">SAMN05660284_01408</name>
</gene>
<dbReference type="InterPro" id="IPR002523">
    <property type="entry name" value="MgTranspt_CorA/ZnTranspt_ZntB"/>
</dbReference>
<evidence type="ECO:0000256" key="1">
    <source>
        <dbReference type="ARBA" id="ARBA00004651"/>
    </source>
</evidence>
<dbReference type="AlphaFoldDB" id="A0A1I4YPL4"/>
<dbReference type="NCBIfam" id="TIGR00383">
    <property type="entry name" value="corA"/>
    <property type="match status" value="1"/>
</dbReference>
<dbReference type="GO" id="GO:0050897">
    <property type="term" value="F:cobalt ion binding"/>
    <property type="evidence" value="ECO:0007669"/>
    <property type="project" value="TreeGrafter"/>
</dbReference>
<reference evidence="10" key="1">
    <citation type="submission" date="2016-10" db="EMBL/GenBank/DDBJ databases">
        <authorList>
            <person name="Varghese N."/>
            <person name="Submissions S."/>
        </authorList>
    </citation>
    <scope>NUCLEOTIDE SEQUENCE [LARGE SCALE GENOMIC DNA]</scope>
    <source>
        <strain evidence="10">DSM 6150</strain>
    </source>
</reference>
<evidence type="ECO:0000256" key="5">
    <source>
        <dbReference type="ARBA" id="ARBA00022692"/>
    </source>
</evidence>
<dbReference type="InterPro" id="IPR045861">
    <property type="entry name" value="CorA_cytoplasmic_dom"/>
</dbReference>
<comment type="function">
    <text evidence="8">Mediates influx of magnesium ions.</text>
</comment>
<organism evidence="9 10">
    <name type="scientific">Formivibrio citricus</name>
    <dbReference type="NCBI Taxonomy" id="83765"/>
    <lineage>
        <taxon>Bacteria</taxon>
        <taxon>Pseudomonadati</taxon>
        <taxon>Pseudomonadota</taxon>
        <taxon>Betaproteobacteria</taxon>
        <taxon>Neisseriales</taxon>
        <taxon>Chitinibacteraceae</taxon>
        <taxon>Formivibrio</taxon>
    </lineage>
</organism>
<evidence type="ECO:0000256" key="8">
    <source>
        <dbReference type="RuleBase" id="RU362010"/>
    </source>
</evidence>
<feature type="transmembrane region" description="Helical" evidence="8">
    <location>
        <begin position="311"/>
        <end position="331"/>
    </location>
</feature>
<keyword evidence="6 8" id="KW-1133">Transmembrane helix</keyword>
<keyword evidence="8" id="KW-0406">Ion transport</keyword>
<dbReference type="EMBL" id="FOVE01000008">
    <property type="protein sequence ID" value="SFN39917.1"/>
    <property type="molecule type" value="Genomic_DNA"/>
</dbReference>
<dbReference type="RefSeq" id="WP_091193512.1">
    <property type="nucleotide sequence ID" value="NZ_FOVE01000008.1"/>
</dbReference>
<dbReference type="STRING" id="83765.SAMN05660284_01408"/>
<evidence type="ECO:0000256" key="7">
    <source>
        <dbReference type="ARBA" id="ARBA00023136"/>
    </source>
</evidence>
<keyword evidence="10" id="KW-1185">Reference proteome</keyword>
<dbReference type="GO" id="GO:0015087">
    <property type="term" value="F:cobalt ion transmembrane transporter activity"/>
    <property type="evidence" value="ECO:0007669"/>
    <property type="project" value="UniProtKB-UniRule"/>
</dbReference>
<dbReference type="OrthoDB" id="9803416at2"/>
<dbReference type="Gene3D" id="3.30.460.20">
    <property type="entry name" value="CorA soluble domain-like"/>
    <property type="match status" value="1"/>
</dbReference>
<keyword evidence="3 8" id="KW-0813">Transport</keyword>
<dbReference type="CDD" id="cd12828">
    <property type="entry name" value="TmCorA-like_1"/>
    <property type="match status" value="1"/>
</dbReference>
<evidence type="ECO:0000256" key="4">
    <source>
        <dbReference type="ARBA" id="ARBA00022475"/>
    </source>
</evidence>